<accession>A0ABP7F329</accession>
<feature type="region of interest" description="Disordered" evidence="1">
    <location>
        <begin position="44"/>
        <end position="63"/>
    </location>
</feature>
<dbReference type="RefSeq" id="WP_344753143.1">
    <property type="nucleotide sequence ID" value="NZ_BAABAE010000001.1"/>
</dbReference>
<evidence type="ECO:0000256" key="1">
    <source>
        <dbReference type="SAM" id="MobiDB-lite"/>
    </source>
</evidence>
<sequence length="63" mass="7304">MNGRTPAMWGRWLLNKMGLQRQILSALQSKPIYEGTANAKAVARRRAKNKVARRSRRINRMHS</sequence>
<comment type="caution">
    <text evidence="2">The sequence shown here is derived from an EMBL/GenBank/DDBJ whole genome shotgun (WGS) entry which is preliminary data.</text>
</comment>
<proteinExistence type="predicted"/>
<organism evidence="2 3">
    <name type="scientific">Leifsonella bigeumensis</name>
    <dbReference type="NCBI Taxonomy" id="433643"/>
    <lineage>
        <taxon>Bacteria</taxon>
        <taxon>Bacillati</taxon>
        <taxon>Actinomycetota</taxon>
        <taxon>Actinomycetes</taxon>
        <taxon>Micrococcales</taxon>
        <taxon>Microbacteriaceae</taxon>
        <taxon>Leifsonella</taxon>
    </lineage>
</organism>
<reference evidence="3" key="1">
    <citation type="journal article" date="2019" name="Int. J. Syst. Evol. Microbiol.">
        <title>The Global Catalogue of Microorganisms (GCM) 10K type strain sequencing project: providing services to taxonomists for standard genome sequencing and annotation.</title>
        <authorList>
            <consortium name="The Broad Institute Genomics Platform"/>
            <consortium name="The Broad Institute Genome Sequencing Center for Infectious Disease"/>
            <person name="Wu L."/>
            <person name="Ma J."/>
        </authorList>
    </citation>
    <scope>NUCLEOTIDE SEQUENCE [LARGE SCALE GENOMIC DNA]</scope>
    <source>
        <strain evidence="3">JCM 16949</strain>
    </source>
</reference>
<dbReference type="Proteomes" id="UP001501004">
    <property type="component" value="Unassembled WGS sequence"/>
</dbReference>
<evidence type="ECO:0000313" key="3">
    <source>
        <dbReference type="Proteomes" id="UP001501004"/>
    </source>
</evidence>
<protein>
    <recommendedName>
        <fullName evidence="4">30S ribosomal protein S21</fullName>
    </recommendedName>
</protein>
<evidence type="ECO:0000313" key="2">
    <source>
        <dbReference type="EMBL" id="GAA3730534.1"/>
    </source>
</evidence>
<keyword evidence="3" id="KW-1185">Reference proteome</keyword>
<evidence type="ECO:0008006" key="4">
    <source>
        <dbReference type="Google" id="ProtNLM"/>
    </source>
</evidence>
<name>A0ABP7F329_9MICO</name>
<dbReference type="EMBL" id="BAABAE010000001">
    <property type="protein sequence ID" value="GAA3730534.1"/>
    <property type="molecule type" value="Genomic_DNA"/>
</dbReference>
<gene>
    <name evidence="2" type="ORF">GCM10022239_03880</name>
</gene>